<gene>
    <name evidence="2" type="ORF">ColLi_09789</name>
</gene>
<feature type="chain" id="PRO_5041446184" evidence="1">
    <location>
        <begin position="20"/>
        <end position="311"/>
    </location>
</feature>
<evidence type="ECO:0000256" key="1">
    <source>
        <dbReference type="SAM" id="SignalP"/>
    </source>
</evidence>
<dbReference type="AlphaFoldDB" id="A0AA37LWM9"/>
<name>A0AA37LWM9_9PEZI</name>
<feature type="signal peptide" evidence="1">
    <location>
        <begin position="1"/>
        <end position="19"/>
    </location>
</feature>
<proteinExistence type="predicted"/>
<comment type="caution">
    <text evidence="2">The sequence shown here is derived from an EMBL/GenBank/DDBJ whole genome shotgun (WGS) entry which is preliminary data.</text>
</comment>
<reference evidence="2 3" key="1">
    <citation type="submission" date="2021-07" db="EMBL/GenBank/DDBJ databases">
        <title>Genome data of Colletotrichum spaethianum.</title>
        <authorList>
            <person name="Utami Y.D."/>
            <person name="Hiruma K."/>
        </authorList>
    </citation>
    <scope>NUCLEOTIDE SEQUENCE [LARGE SCALE GENOMIC DNA]</scope>
    <source>
        <strain evidence="2 3">MAFF 242679</strain>
    </source>
</reference>
<dbReference type="EMBL" id="BPPX01000024">
    <property type="protein sequence ID" value="GJC86951.1"/>
    <property type="molecule type" value="Genomic_DNA"/>
</dbReference>
<keyword evidence="3" id="KW-1185">Reference proteome</keyword>
<sequence>MKLLHTAAYALMASQLAVGAPIADTDGPKSLVEFRTVNDAFAVKATLERRQNTCLRIARALRTIGTSQVVIAFMSIGSDLAEVVCRLAGGINCEDWAKAIRLGFYLIYAISGRTDGAVPETGMKRDEDGGYSNAMRDFWENALISDGLTFESVEVIPFDAEDAALEKRDDSDPKLLARIHFSGLVDNETGKKHEIIANHFEGNNTVLHLPGLDQEALASRDLSKRVGAAGFKISYTTRVQSLLTRSHQQEMSGFVASAWAIAAENYRLEDYIGFAETDHSANFYYRIIPELYGFGLNYESVDICGGMASLL</sequence>
<keyword evidence="1" id="KW-0732">Signal</keyword>
<evidence type="ECO:0000313" key="3">
    <source>
        <dbReference type="Proteomes" id="UP001055172"/>
    </source>
</evidence>
<accession>A0AA37LWM9</accession>
<evidence type="ECO:0000313" key="2">
    <source>
        <dbReference type="EMBL" id="GJC86951.1"/>
    </source>
</evidence>
<protein>
    <submittedName>
        <fullName evidence="2">Uncharacterized protein</fullName>
    </submittedName>
</protein>
<dbReference type="Proteomes" id="UP001055172">
    <property type="component" value="Unassembled WGS sequence"/>
</dbReference>
<organism evidence="2 3">
    <name type="scientific">Colletotrichum liriopes</name>
    <dbReference type="NCBI Taxonomy" id="708192"/>
    <lineage>
        <taxon>Eukaryota</taxon>
        <taxon>Fungi</taxon>
        <taxon>Dikarya</taxon>
        <taxon>Ascomycota</taxon>
        <taxon>Pezizomycotina</taxon>
        <taxon>Sordariomycetes</taxon>
        <taxon>Hypocreomycetidae</taxon>
        <taxon>Glomerellales</taxon>
        <taxon>Glomerellaceae</taxon>
        <taxon>Colletotrichum</taxon>
        <taxon>Colletotrichum spaethianum species complex</taxon>
    </lineage>
</organism>